<keyword evidence="8" id="KW-1185">Reference proteome</keyword>
<evidence type="ECO:0000313" key="7">
    <source>
        <dbReference type="EMBL" id="SMN22663.1"/>
    </source>
</evidence>
<feature type="compositionally biased region" description="Acidic residues" evidence="5">
    <location>
        <begin position="751"/>
        <end position="764"/>
    </location>
</feature>
<evidence type="ECO:0000256" key="2">
    <source>
        <dbReference type="ARBA" id="ARBA00022771"/>
    </source>
</evidence>
<name>A0A1X7RAG7_9SACH</name>
<keyword evidence="1" id="KW-0479">Metal-binding</keyword>
<proteinExistence type="predicted"/>
<keyword evidence="2 4" id="KW-0863">Zinc-finger</keyword>
<evidence type="ECO:0000256" key="4">
    <source>
        <dbReference type="PROSITE-ProRule" id="PRU00027"/>
    </source>
</evidence>
<evidence type="ECO:0000313" key="8">
    <source>
        <dbReference type="Proteomes" id="UP000196158"/>
    </source>
</evidence>
<dbReference type="GO" id="GO:0003677">
    <property type="term" value="F:DNA binding"/>
    <property type="evidence" value="ECO:0007669"/>
    <property type="project" value="InterPro"/>
</dbReference>
<dbReference type="OrthoDB" id="4068423at2759"/>
<evidence type="ECO:0000256" key="5">
    <source>
        <dbReference type="SAM" id="MobiDB-lite"/>
    </source>
</evidence>
<evidence type="ECO:0000259" key="6">
    <source>
        <dbReference type="PROSITE" id="PS50808"/>
    </source>
</evidence>
<evidence type="ECO:0000256" key="1">
    <source>
        <dbReference type="ARBA" id="ARBA00022723"/>
    </source>
</evidence>
<protein>
    <recommendedName>
        <fullName evidence="6">BED-type domain-containing protein</fullName>
    </recommendedName>
</protein>
<keyword evidence="3" id="KW-0862">Zinc</keyword>
<dbReference type="PANTHER" id="PTHR23353">
    <property type="entry name" value="RAB-GAP/TBC-RELATED"/>
    <property type="match status" value="1"/>
</dbReference>
<dbReference type="InterPro" id="IPR053019">
    <property type="entry name" value="GATA_zinc_finger"/>
</dbReference>
<dbReference type="InterPro" id="IPR003656">
    <property type="entry name" value="Znf_BED"/>
</dbReference>
<evidence type="ECO:0000256" key="3">
    <source>
        <dbReference type="ARBA" id="ARBA00022833"/>
    </source>
</evidence>
<organism evidence="7 8">
    <name type="scientific">Maudiozyma saulgeensis</name>
    <dbReference type="NCBI Taxonomy" id="1789683"/>
    <lineage>
        <taxon>Eukaryota</taxon>
        <taxon>Fungi</taxon>
        <taxon>Dikarya</taxon>
        <taxon>Ascomycota</taxon>
        <taxon>Saccharomycotina</taxon>
        <taxon>Saccharomycetes</taxon>
        <taxon>Saccharomycetales</taxon>
        <taxon>Saccharomycetaceae</taxon>
        <taxon>Maudiozyma</taxon>
    </lineage>
</organism>
<feature type="domain" description="BED-type" evidence="6">
    <location>
        <begin position="88"/>
        <end position="146"/>
    </location>
</feature>
<gene>
    <name evidence="7" type="ORF">KASA_0F00704G</name>
</gene>
<dbReference type="AlphaFoldDB" id="A0A1X7RAG7"/>
<reference evidence="7 8" key="1">
    <citation type="submission" date="2017-04" db="EMBL/GenBank/DDBJ databases">
        <authorList>
            <person name="Afonso C.L."/>
            <person name="Miller P.J."/>
            <person name="Scott M.A."/>
            <person name="Spackman E."/>
            <person name="Goraichik I."/>
            <person name="Dimitrov K.M."/>
            <person name="Suarez D.L."/>
            <person name="Swayne D.E."/>
        </authorList>
    </citation>
    <scope>NUCLEOTIDE SEQUENCE [LARGE SCALE GENOMIC DNA]</scope>
</reference>
<feature type="compositionally biased region" description="Low complexity" evidence="5">
    <location>
        <begin position="28"/>
        <end position="37"/>
    </location>
</feature>
<dbReference type="EMBL" id="FXLY01000013">
    <property type="protein sequence ID" value="SMN22663.1"/>
    <property type="molecule type" value="Genomic_DNA"/>
</dbReference>
<dbReference type="PROSITE" id="PS50808">
    <property type="entry name" value="ZF_BED"/>
    <property type="match status" value="1"/>
</dbReference>
<sequence length="963" mass="109469">MEVSELTDAGLILPPVLQRNRVNQPENNITTTTASTKNSKKRSKAADSIERRSHKKLVRNIKVPEQLQHEVIEDDEGNRWIPVHLIHRKKGEFWTHFLAFRNDAHDVKCKHCGNIFHRLNLETRRPVNTEIIDHLINIHGIDKNTSFYEFGNDGLDDLQDNLDQETDTHESTINNSITNIITTATANAMNNTNISNDNINEKTTRRIDENDIAAAIEASKLEAASKKRRKILKSKKTNNFPITQLLAVIIASENLPLQFLDDSAVQMLLGRASNADIPSMFDIMDTIKSTSRQIDSIVQRTASRNALDTQLIIDKMQLSSAKESADDELVRIIKRHLIEVSKMNFFSLTYNVWSKSVSILTLQFNDPLSQSIKSLPLAVDLGDPLSKDMGIVTCRTQLLKIIKRIPSLAKSIVAITLPNERRLTISNSENYDFLKVVNNNIPMNQFHNCFVTFLQDIISPLFDDKSDEDEIIENQPNSTNDTSNNNNNNNNMFTDIDRDNQTLDNVINIADTNPSANTVFDRINKIYDSIRSNPWELSRFKDLASNILENDNNNPMIYFERQRFSTATLALERFIKLESAITTIQQSLPGIEKFNKTDFLIMSTLHDFLKSFNKIVLYYVSGPATGGIYTLLALFAIEKHLVDSISAVRLGPVMASMKKVLNTIKRTKRLLIKDDMILVSMFMCPLALFEREILEYTFDSTSLSDIVQMVSQAILNCLKPFVDLQEIDSSATFNEMSRNDGGDTPQNNNNNDDDDDETADEDNNDATIGSIDEHATSEPPVEPPRTEPRRGETTALQTRIFHLLLQMIQTDLYEYLTTVNAIIPKSYLSFCERSGYVTEHGVVWNHQDTPDEDVHGITKPVPKKNPVNFMDQLLDIKMPVCDAFWQQYLYGQGNVVTKLLMQIIKTQASSSIRQNYSFLKDFKSQLGEEFFEDVIKIKLFNDQFSVGKIDFDMDTLPSACEYS</sequence>
<feature type="region of interest" description="Disordered" evidence="5">
    <location>
        <begin position="28"/>
        <end position="51"/>
    </location>
</feature>
<dbReference type="Proteomes" id="UP000196158">
    <property type="component" value="Unassembled WGS sequence"/>
</dbReference>
<accession>A0A1X7RAG7</accession>
<feature type="region of interest" description="Disordered" evidence="5">
    <location>
        <begin position="734"/>
        <end position="792"/>
    </location>
</feature>
<dbReference type="GO" id="GO:0008270">
    <property type="term" value="F:zinc ion binding"/>
    <property type="evidence" value="ECO:0007669"/>
    <property type="project" value="UniProtKB-KW"/>
</dbReference>